<evidence type="ECO:0000313" key="4">
    <source>
        <dbReference type="Proteomes" id="UP000243006"/>
    </source>
</evidence>
<keyword evidence="2" id="KW-0812">Transmembrane</keyword>
<dbReference type="AlphaFoldDB" id="A0A1Y3ERI3"/>
<name>A0A1Y3ERI3_9BILA</name>
<dbReference type="GO" id="GO:0005802">
    <property type="term" value="C:trans-Golgi network"/>
    <property type="evidence" value="ECO:0007669"/>
    <property type="project" value="TreeGrafter"/>
</dbReference>
<dbReference type="GO" id="GO:0043001">
    <property type="term" value="P:Golgi to plasma membrane protein transport"/>
    <property type="evidence" value="ECO:0007669"/>
    <property type="project" value="TreeGrafter"/>
</dbReference>
<dbReference type="EMBL" id="LVZM01003870">
    <property type="protein sequence ID" value="OUC47761.1"/>
    <property type="molecule type" value="Genomic_DNA"/>
</dbReference>
<evidence type="ECO:0000313" key="3">
    <source>
        <dbReference type="EMBL" id="OUC47761.1"/>
    </source>
</evidence>
<keyword evidence="2" id="KW-0472">Membrane</keyword>
<reference evidence="3 4" key="1">
    <citation type="submission" date="2015-04" db="EMBL/GenBank/DDBJ databases">
        <title>Draft genome of the roundworm Trichinella nativa.</title>
        <authorList>
            <person name="Mitreva M."/>
        </authorList>
    </citation>
    <scope>NUCLEOTIDE SEQUENCE [LARGE SCALE GENOMIC DNA]</scope>
    <source>
        <strain evidence="3 4">ISS45</strain>
    </source>
</reference>
<comment type="similarity">
    <text evidence="1">Belongs to the PHAF1 family.</text>
</comment>
<dbReference type="InterPro" id="IPR005373">
    <property type="entry name" value="PHAF1"/>
</dbReference>
<dbReference type="Pfam" id="PF03676">
    <property type="entry name" value="PHAF1"/>
    <property type="match status" value="1"/>
</dbReference>
<protein>
    <submittedName>
        <fullName evidence="3">Uncharacterized protein</fullName>
    </submittedName>
</protein>
<keyword evidence="2" id="KW-1133">Transmembrane helix</keyword>
<comment type="caution">
    <text evidence="3">The sequence shown here is derived from an EMBL/GenBank/DDBJ whole genome shotgun (WGS) entry which is preliminary data.</text>
</comment>
<feature type="transmembrane region" description="Helical" evidence="2">
    <location>
        <begin position="135"/>
        <end position="154"/>
    </location>
</feature>
<proteinExistence type="inferred from homology"/>
<evidence type="ECO:0000256" key="2">
    <source>
        <dbReference type="SAM" id="Phobius"/>
    </source>
</evidence>
<evidence type="ECO:0000256" key="1">
    <source>
        <dbReference type="ARBA" id="ARBA00024339"/>
    </source>
</evidence>
<accession>A0A1Y3ERI3</accession>
<gene>
    <name evidence="3" type="ORF">D917_06676</name>
</gene>
<dbReference type="PANTHER" id="PTHR13465:SF2">
    <property type="entry name" value="PHAGOSOME ASSEMBLY FACTOR 1"/>
    <property type="match status" value="1"/>
</dbReference>
<dbReference type="Proteomes" id="UP000243006">
    <property type="component" value="Unassembled WGS sequence"/>
</dbReference>
<sequence length="157" mass="17981">MCLNKDILFDATSHRVKKFVLHTNYPGHYDFGIYNRCNFNFKLYGNAASEHVEVTPFKKWEELESSLFGSTCNCDLPAALGQHQPVVLNRSCSNNDSNPFGSTFCFGYQDIIFEMELSVTLYLVKVFQLTAASHLFAAFIFMNSMQIIALWISYMEL</sequence>
<dbReference type="PANTHER" id="PTHR13465">
    <property type="entry name" value="UPF0183 PROTEIN"/>
    <property type="match status" value="1"/>
</dbReference>
<dbReference type="InterPro" id="IPR039156">
    <property type="entry name" value="PHAF1/BROMI"/>
</dbReference>
<organism evidence="3 4">
    <name type="scientific">Trichinella nativa</name>
    <dbReference type="NCBI Taxonomy" id="6335"/>
    <lineage>
        <taxon>Eukaryota</taxon>
        <taxon>Metazoa</taxon>
        <taxon>Ecdysozoa</taxon>
        <taxon>Nematoda</taxon>
        <taxon>Enoplea</taxon>
        <taxon>Dorylaimia</taxon>
        <taxon>Trichinellida</taxon>
        <taxon>Trichinellidae</taxon>
        <taxon>Trichinella</taxon>
    </lineage>
</organism>